<dbReference type="RefSeq" id="WP_120752063.1">
    <property type="nucleotide sequence ID" value="NZ_RBAH01000058.1"/>
</dbReference>
<dbReference type="OrthoDB" id="2797614at2"/>
<dbReference type="Proteomes" id="UP000282311">
    <property type="component" value="Unassembled WGS sequence"/>
</dbReference>
<dbReference type="PROSITE" id="PS51819">
    <property type="entry name" value="VOC"/>
    <property type="match status" value="1"/>
</dbReference>
<dbReference type="EMBL" id="RBAH01000058">
    <property type="protein sequence ID" value="RKN60378.1"/>
    <property type="molecule type" value="Genomic_DNA"/>
</dbReference>
<gene>
    <name evidence="2" type="ORF">D7M11_35840</name>
</gene>
<dbReference type="InterPro" id="IPR029068">
    <property type="entry name" value="Glyas_Bleomycin-R_OHBP_Dase"/>
</dbReference>
<evidence type="ECO:0000313" key="3">
    <source>
        <dbReference type="Proteomes" id="UP000282311"/>
    </source>
</evidence>
<name>A0A3B0AII0_9BACL</name>
<reference evidence="2 3" key="1">
    <citation type="journal article" date="2007" name="Int. J. Syst. Evol. Microbiol.">
        <title>Paenibacillus ginsengarvi sp. nov., isolated from soil from ginseng cultivation.</title>
        <authorList>
            <person name="Yoon M.H."/>
            <person name="Ten L.N."/>
            <person name="Im W.T."/>
        </authorList>
    </citation>
    <scope>NUCLEOTIDE SEQUENCE [LARGE SCALE GENOMIC DNA]</scope>
    <source>
        <strain evidence="2 3">KCTC 13059</strain>
    </source>
</reference>
<dbReference type="SUPFAM" id="SSF54593">
    <property type="entry name" value="Glyoxalase/Bleomycin resistance protein/Dihydroxybiphenyl dioxygenase"/>
    <property type="match status" value="2"/>
</dbReference>
<dbReference type="Gene3D" id="3.10.180.10">
    <property type="entry name" value="2,3-Dihydroxybiphenyl 1,2-Dioxygenase, domain 1"/>
    <property type="match status" value="2"/>
</dbReference>
<dbReference type="AlphaFoldDB" id="A0A3B0AII0"/>
<sequence length="266" mass="31186">MKEPHFSFDGGFIMVPTDRFLEGVEWYQKHMGWELIDTAFSPVGMKAFFRLPAGGQVNLKSFELEHEHFTPEGYEEGHVRFCFRTANLEETIKYFRGEGIFCTEPVLMPDNHYAIDIIAFAGVRLTLVEDRDFEGRYPSARIIRYASKPLWLGVRDLEAATNWYGRFLGLKRSDISYADQGYALLGERDGSWDYIWLEQLQHAERNVRANPGARMYFVIRERAAFFDTHQWLLEQGIKATEPIGERWMGFHFHDPDGNRLNVWTYY</sequence>
<dbReference type="CDD" id="cd06587">
    <property type="entry name" value="VOC"/>
    <property type="match status" value="1"/>
</dbReference>
<evidence type="ECO:0000259" key="1">
    <source>
        <dbReference type="PROSITE" id="PS51819"/>
    </source>
</evidence>
<protein>
    <submittedName>
        <fullName evidence="2">VOC family protein</fullName>
    </submittedName>
</protein>
<evidence type="ECO:0000313" key="2">
    <source>
        <dbReference type="EMBL" id="RKN60378.1"/>
    </source>
</evidence>
<feature type="domain" description="VOC" evidence="1">
    <location>
        <begin position="9"/>
        <end position="130"/>
    </location>
</feature>
<organism evidence="2 3">
    <name type="scientific">Paenibacillus ginsengarvi</name>
    <dbReference type="NCBI Taxonomy" id="400777"/>
    <lineage>
        <taxon>Bacteria</taxon>
        <taxon>Bacillati</taxon>
        <taxon>Bacillota</taxon>
        <taxon>Bacilli</taxon>
        <taxon>Bacillales</taxon>
        <taxon>Paenibacillaceae</taxon>
        <taxon>Paenibacillus</taxon>
    </lineage>
</organism>
<keyword evidence="3" id="KW-1185">Reference proteome</keyword>
<dbReference type="InterPro" id="IPR037523">
    <property type="entry name" value="VOC_core"/>
</dbReference>
<proteinExistence type="predicted"/>
<dbReference type="InterPro" id="IPR004360">
    <property type="entry name" value="Glyas_Fos-R_dOase_dom"/>
</dbReference>
<dbReference type="Pfam" id="PF00903">
    <property type="entry name" value="Glyoxalase"/>
    <property type="match status" value="1"/>
</dbReference>
<comment type="caution">
    <text evidence="2">The sequence shown here is derived from an EMBL/GenBank/DDBJ whole genome shotgun (WGS) entry which is preliminary data.</text>
</comment>
<accession>A0A3B0AII0</accession>